<dbReference type="InterPro" id="IPR023866">
    <property type="entry name" value="SbnB"/>
</dbReference>
<dbReference type="Proteomes" id="UP000584867">
    <property type="component" value="Unassembled WGS sequence"/>
</dbReference>
<dbReference type="Gene3D" id="3.40.50.720">
    <property type="entry name" value="NAD(P)-binding Rossmann-like Domain"/>
    <property type="match status" value="1"/>
</dbReference>
<protein>
    <submittedName>
        <fullName evidence="1">2,3-diaminopropionate biosynthesis protein SbnB</fullName>
    </submittedName>
</protein>
<dbReference type="InterPro" id="IPR003462">
    <property type="entry name" value="ODC_Mu_crystall"/>
</dbReference>
<name>A0A7W7ZMH4_9BACT</name>
<dbReference type="AlphaFoldDB" id="A0A7W7ZMH4"/>
<sequence>MGSLNNGDILLLRGKEIGVLFEGQELGLIEAVRAAYLTHEAGDTSLPNCPFLRFPHDPSARIIAKPAYLGGKQPIAGMKWVASFPGNLQRGQDRASAVLVLNSPNTGFATAILEGSLINAYRTAASAALAAQTFKAPGSVRTIGLIGAGFINFHTLRFLLTVHPEVDHIQVFDLLPSRAVQFVEGCQHLAEGRRFSISEDSGALLSTSDLVSLATTATTPYLGQLDRVKSDAVILHVSLRDFTPEAILQADNVVDDVEHVCSNQTSIHLASEQVQNRDFIRTTLGAVLAGKTPVRIPGKPLLFSPFGLGILDVAAGNVAVELARKTGHATVVHDFLPESWTVGKHAN</sequence>
<proteinExistence type="predicted"/>
<dbReference type="GO" id="GO:0019290">
    <property type="term" value="P:siderophore biosynthetic process"/>
    <property type="evidence" value="ECO:0007669"/>
    <property type="project" value="InterPro"/>
</dbReference>
<dbReference type="GO" id="GO:0016639">
    <property type="term" value="F:oxidoreductase activity, acting on the CH-NH2 group of donors, NAD or NADP as acceptor"/>
    <property type="evidence" value="ECO:0007669"/>
    <property type="project" value="InterPro"/>
</dbReference>
<dbReference type="EMBL" id="JACHIO010000003">
    <property type="protein sequence ID" value="MBB5062618.1"/>
    <property type="molecule type" value="Genomic_DNA"/>
</dbReference>
<reference evidence="1 2" key="1">
    <citation type="submission" date="2020-08" db="EMBL/GenBank/DDBJ databases">
        <title>Genomic Encyclopedia of Type Strains, Phase IV (KMG-V): Genome sequencing to study the core and pangenomes of soil and plant-associated prokaryotes.</title>
        <authorList>
            <person name="Whitman W."/>
        </authorList>
    </citation>
    <scope>NUCLEOTIDE SEQUENCE [LARGE SCALE GENOMIC DNA]</scope>
    <source>
        <strain evidence="1 2">X5P3</strain>
    </source>
</reference>
<dbReference type="RefSeq" id="WP_184253185.1">
    <property type="nucleotide sequence ID" value="NZ_JACHIO010000003.1"/>
</dbReference>
<dbReference type="InterPro" id="IPR023401">
    <property type="entry name" value="ODC_N"/>
</dbReference>
<gene>
    <name evidence="1" type="ORF">HDF15_000948</name>
</gene>
<accession>A0A7W7ZMH4</accession>
<dbReference type="PANTHER" id="PTHR13812">
    <property type="entry name" value="KETIMINE REDUCTASE MU-CRYSTALLIN"/>
    <property type="match status" value="1"/>
</dbReference>
<evidence type="ECO:0000313" key="2">
    <source>
        <dbReference type="Proteomes" id="UP000584867"/>
    </source>
</evidence>
<comment type="caution">
    <text evidence="1">The sequence shown here is derived from an EMBL/GenBank/DDBJ whole genome shotgun (WGS) entry which is preliminary data.</text>
</comment>
<dbReference type="PIRSF" id="PIRSF001439">
    <property type="entry name" value="CryM"/>
    <property type="match status" value="1"/>
</dbReference>
<dbReference type="PANTHER" id="PTHR13812:SF19">
    <property type="entry name" value="KETIMINE REDUCTASE MU-CRYSTALLIN"/>
    <property type="match status" value="1"/>
</dbReference>
<dbReference type="NCBIfam" id="TIGR03944">
    <property type="entry name" value="dehyd_SbnB_fam"/>
    <property type="match status" value="1"/>
</dbReference>
<dbReference type="GO" id="GO:0005737">
    <property type="term" value="C:cytoplasm"/>
    <property type="evidence" value="ECO:0007669"/>
    <property type="project" value="TreeGrafter"/>
</dbReference>
<dbReference type="InterPro" id="IPR036291">
    <property type="entry name" value="NAD(P)-bd_dom_sf"/>
</dbReference>
<dbReference type="SUPFAM" id="SSF51735">
    <property type="entry name" value="NAD(P)-binding Rossmann-fold domains"/>
    <property type="match status" value="1"/>
</dbReference>
<organism evidence="1 2">
    <name type="scientific">Granulicella mallensis</name>
    <dbReference type="NCBI Taxonomy" id="940614"/>
    <lineage>
        <taxon>Bacteria</taxon>
        <taxon>Pseudomonadati</taxon>
        <taxon>Acidobacteriota</taxon>
        <taxon>Terriglobia</taxon>
        <taxon>Terriglobales</taxon>
        <taxon>Acidobacteriaceae</taxon>
        <taxon>Granulicella</taxon>
    </lineage>
</organism>
<dbReference type="Pfam" id="PF02423">
    <property type="entry name" value="OCD_Mu_crystall"/>
    <property type="match status" value="1"/>
</dbReference>
<evidence type="ECO:0000313" key="1">
    <source>
        <dbReference type="EMBL" id="MBB5062618.1"/>
    </source>
</evidence>
<dbReference type="Gene3D" id="3.30.1780.10">
    <property type="entry name" value="ornithine cyclodeaminase, domain 1"/>
    <property type="match status" value="1"/>
</dbReference>